<evidence type="ECO:0000313" key="2">
    <source>
        <dbReference type="Proteomes" id="UP000198680"/>
    </source>
</evidence>
<keyword evidence="2" id="KW-1185">Reference proteome</keyword>
<dbReference type="AlphaFoldDB" id="A0A1G9TQI7"/>
<accession>A0A1G9TQI7</accession>
<dbReference type="Proteomes" id="UP000198680">
    <property type="component" value="Unassembled WGS sequence"/>
</dbReference>
<evidence type="ECO:0000313" key="1">
    <source>
        <dbReference type="EMBL" id="SDM49931.1"/>
    </source>
</evidence>
<proteinExistence type="predicted"/>
<evidence type="ECO:0008006" key="3">
    <source>
        <dbReference type="Google" id="ProtNLM"/>
    </source>
</evidence>
<dbReference type="SUPFAM" id="SSF140453">
    <property type="entry name" value="EsxAB dimer-like"/>
    <property type="match status" value="1"/>
</dbReference>
<gene>
    <name evidence="1" type="ORF">SAMN05660642_02603</name>
</gene>
<dbReference type="STRING" id="1137991.SAMN05660642_02603"/>
<name>A0A1G9TQI7_9ACTN</name>
<dbReference type="Gene3D" id="1.10.287.1060">
    <property type="entry name" value="ESAT-6-like"/>
    <property type="match status" value="1"/>
</dbReference>
<reference evidence="2" key="1">
    <citation type="submission" date="2016-10" db="EMBL/GenBank/DDBJ databases">
        <authorList>
            <person name="Varghese N."/>
            <person name="Submissions S."/>
        </authorList>
    </citation>
    <scope>NUCLEOTIDE SEQUENCE [LARGE SCALE GENOMIC DNA]</scope>
    <source>
        <strain evidence="2">DSM 45419</strain>
    </source>
</reference>
<dbReference type="EMBL" id="FNHE01000006">
    <property type="protein sequence ID" value="SDM49931.1"/>
    <property type="molecule type" value="Genomic_DNA"/>
</dbReference>
<dbReference type="RefSeq" id="WP_091218740.1">
    <property type="nucleotide sequence ID" value="NZ_FNHE01000006.1"/>
</dbReference>
<sequence length="105" mass="10120">MSATIAAEFDAIDALAAELAGLAAELAGEARLCRSTTVSLGTAVSGGAGESAGAAGSGWGTALELLGQQTGALAATLSAAVDSYRAADAALADRVLARRSTPAAR</sequence>
<organism evidence="1 2">
    <name type="scientific">Geodermatophilus siccatus</name>
    <dbReference type="NCBI Taxonomy" id="1137991"/>
    <lineage>
        <taxon>Bacteria</taxon>
        <taxon>Bacillati</taxon>
        <taxon>Actinomycetota</taxon>
        <taxon>Actinomycetes</taxon>
        <taxon>Geodermatophilales</taxon>
        <taxon>Geodermatophilaceae</taxon>
        <taxon>Geodermatophilus</taxon>
    </lineage>
</organism>
<dbReference type="InterPro" id="IPR036689">
    <property type="entry name" value="ESAT-6-like_sf"/>
</dbReference>
<protein>
    <recommendedName>
        <fullName evidence="3">Excreted virulence factor EspC, type VII ESX diderm</fullName>
    </recommendedName>
</protein>